<sequence length="279" mass="32734">MPELPEVEVLVKNLKKMIVQRKIRDVQLIKPYILKTAKPSFRELVNRRVQDVRRRGKYIIVELYPTLFLIYHPKLTGSIVRNNIVRRDSSFALKMGNDYILFSEAGTKKISEIYLIEGIENFKPFRLLGPDPFSQEFTPQYIVKKFRGQGSWIFTMLINQRFISGIGKAYANEILFDAKISPFKPARQITTEEAENLYISTRKVLRKAIKEIEKMVGDRLLLQEKRPFTKVYRKKGKPCPVCSTEIEWVSFKDYAIYYCPNCQTGGKIFKDRRLSKFLK</sequence>
<evidence type="ECO:0000259" key="15">
    <source>
        <dbReference type="PROSITE" id="PS51066"/>
    </source>
</evidence>
<evidence type="ECO:0000259" key="16">
    <source>
        <dbReference type="PROSITE" id="PS51068"/>
    </source>
</evidence>
<dbReference type="PANTHER" id="PTHR22993:SF9">
    <property type="entry name" value="FORMAMIDOPYRIMIDINE-DNA GLYCOSYLASE"/>
    <property type="match status" value="1"/>
</dbReference>
<dbReference type="Pfam" id="PF01149">
    <property type="entry name" value="Fapy_DNA_glyco"/>
    <property type="match status" value="1"/>
</dbReference>
<evidence type="ECO:0000256" key="7">
    <source>
        <dbReference type="ARBA" id="ARBA00022801"/>
    </source>
</evidence>
<keyword evidence="8" id="KW-0862">Zinc</keyword>
<dbReference type="EMBL" id="DRTB01000258">
    <property type="protein sequence ID" value="HHE05094.1"/>
    <property type="molecule type" value="Genomic_DNA"/>
</dbReference>
<accession>A0A7C5HG76</accession>
<comment type="catalytic activity">
    <reaction evidence="1">
        <text>Hydrolysis of DNA containing ring-opened 7-methylguanine residues, releasing 2,6-diamino-4-hydroxy-5-(N-methyl)formamidopyrimidine.</text>
        <dbReference type="EC" id="3.2.2.23"/>
    </reaction>
</comment>
<keyword evidence="11" id="KW-0456">Lyase</keyword>
<evidence type="ECO:0000256" key="11">
    <source>
        <dbReference type="ARBA" id="ARBA00023239"/>
    </source>
</evidence>
<evidence type="ECO:0000256" key="14">
    <source>
        <dbReference type="PROSITE-ProRule" id="PRU00391"/>
    </source>
</evidence>
<evidence type="ECO:0000256" key="2">
    <source>
        <dbReference type="ARBA" id="ARBA00001947"/>
    </source>
</evidence>
<dbReference type="Gene3D" id="1.10.8.50">
    <property type="match status" value="1"/>
</dbReference>
<dbReference type="PROSITE" id="PS51066">
    <property type="entry name" value="ZF_FPG_2"/>
    <property type="match status" value="1"/>
</dbReference>
<evidence type="ECO:0000256" key="8">
    <source>
        <dbReference type="ARBA" id="ARBA00022833"/>
    </source>
</evidence>
<evidence type="ECO:0000256" key="5">
    <source>
        <dbReference type="ARBA" id="ARBA00022763"/>
    </source>
</evidence>
<dbReference type="Pfam" id="PF06827">
    <property type="entry name" value="zf-FPG_IleRS"/>
    <property type="match status" value="1"/>
</dbReference>
<protein>
    <submittedName>
        <fullName evidence="17">Fpg/Nei family DNA glycosylase</fullName>
    </submittedName>
</protein>
<dbReference type="InterPro" id="IPR012319">
    <property type="entry name" value="FPG_cat"/>
</dbReference>
<dbReference type="SMART" id="SM00898">
    <property type="entry name" value="Fapy_DNA_glyco"/>
    <property type="match status" value="1"/>
</dbReference>
<evidence type="ECO:0000313" key="17">
    <source>
        <dbReference type="EMBL" id="HHE05094.1"/>
    </source>
</evidence>
<evidence type="ECO:0000256" key="3">
    <source>
        <dbReference type="ARBA" id="ARBA00009409"/>
    </source>
</evidence>
<organism evidence="17">
    <name type="scientific">candidate division WOR-3 bacterium</name>
    <dbReference type="NCBI Taxonomy" id="2052148"/>
    <lineage>
        <taxon>Bacteria</taxon>
        <taxon>Bacteria division WOR-3</taxon>
    </lineage>
</organism>
<dbReference type="InterPro" id="IPR015886">
    <property type="entry name" value="H2TH_FPG"/>
</dbReference>
<dbReference type="InterPro" id="IPR000214">
    <property type="entry name" value="Znf_DNA_glyclase/AP_lyase"/>
</dbReference>
<gene>
    <name evidence="17" type="ORF">ENL19_03420</name>
</gene>
<dbReference type="InterPro" id="IPR010979">
    <property type="entry name" value="Ribosomal_uS13-like_H2TH"/>
</dbReference>
<keyword evidence="7" id="KW-0378">Hydrolase</keyword>
<dbReference type="GO" id="GO:0034039">
    <property type="term" value="F:8-oxo-7,8-dihydroguanine DNA N-glycosylase activity"/>
    <property type="evidence" value="ECO:0007669"/>
    <property type="project" value="TreeGrafter"/>
</dbReference>
<name>A0A7C5HG76_UNCW3</name>
<dbReference type="GO" id="GO:0016829">
    <property type="term" value="F:lyase activity"/>
    <property type="evidence" value="ECO:0007669"/>
    <property type="project" value="UniProtKB-KW"/>
</dbReference>
<keyword evidence="5" id="KW-0227">DNA damage</keyword>
<keyword evidence="9" id="KW-0238">DNA-binding</keyword>
<dbReference type="Proteomes" id="UP000886110">
    <property type="component" value="Unassembled WGS sequence"/>
</dbReference>
<dbReference type="PROSITE" id="PS51068">
    <property type="entry name" value="FPG_CAT"/>
    <property type="match status" value="1"/>
</dbReference>
<dbReference type="GO" id="GO:0003684">
    <property type="term" value="F:damaged DNA binding"/>
    <property type="evidence" value="ECO:0007669"/>
    <property type="project" value="InterPro"/>
</dbReference>
<dbReference type="PANTHER" id="PTHR22993">
    <property type="entry name" value="FORMAMIDOPYRIMIDINE-DNA GLYCOSYLASE"/>
    <property type="match status" value="1"/>
</dbReference>
<comment type="cofactor">
    <cofactor evidence="2">
        <name>Zn(2+)</name>
        <dbReference type="ChEBI" id="CHEBI:29105"/>
    </cofactor>
</comment>
<feature type="domain" description="FPG-type" evidence="15">
    <location>
        <begin position="230"/>
        <end position="264"/>
    </location>
</feature>
<dbReference type="GO" id="GO:0006284">
    <property type="term" value="P:base-excision repair"/>
    <property type="evidence" value="ECO:0007669"/>
    <property type="project" value="InterPro"/>
</dbReference>
<keyword evidence="6 14" id="KW-0863">Zinc-finger</keyword>
<keyword evidence="10" id="KW-0234">DNA repair</keyword>
<comment type="similarity">
    <text evidence="3">Belongs to the FPG family.</text>
</comment>
<keyword evidence="12" id="KW-0511">Multifunctional enzyme</keyword>
<comment type="caution">
    <text evidence="17">The sequence shown here is derived from an EMBL/GenBank/DDBJ whole genome shotgun (WGS) entry which is preliminary data.</text>
</comment>
<evidence type="ECO:0000256" key="10">
    <source>
        <dbReference type="ARBA" id="ARBA00023204"/>
    </source>
</evidence>
<dbReference type="GO" id="GO:0003906">
    <property type="term" value="F:DNA-(apurinic or apyrimidinic site) endonuclease activity"/>
    <property type="evidence" value="ECO:0007669"/>
    <property type="project" value="InterPro"/>
</dbReference>
<evidence type="ECO:0000256" key="6">
    <source>
        <dbReference type="ARBA" id="ARBA00022771"/>
    </source>
</evidence>
<dbReference type="Pfam" id="PF06831">
    <property type="entry name" value="H2TH"/>
    <property type="match status" value="1"/>
</dbReference>
<dbReference type="SUPFAM" id="SSF46946">
    <property type="entry name" value="S13-like H2TH domain"/>
    <property type="match status" value="1"/>
</dbReference>
<dbReference type="GO" id="GO:0008270">
    <property type="term" value="F:zinc ion binding"/>
    <property type="evidence" value="ECO:0007669"/>
    <property type="project" value="UniProtKB-KW"/>
</dbReference>
<dbReference type="SUPFAM" id="SSF57716">
    <property type="entry name" value="Glucocorticoid receptor-like (DNA-binding domain)"/>
    <property type="match status" value="1"/>
</dbReference>
<keyword evidence="4" id="KW-0479">Metal-binding</keyword>
<dbReference type="InterPro" id="IPR035937">
    <property type="entry name" value="FPG_N"/>
</dbReference>
<dbReference type="InterPro" id="IPR010663">
    <property type="entry name" value="Znf_FPG/IleRS"/>
</dbReference>
<evidence type="ECO:0000256" key="4">
    <source>
        <dbReference type="ARBA" id="ARBA00022723"/>
    </source>
</evidence>
<reference evidence="17" key="1">
    <citation type="journal article" date="2020" name="mSystems">
        <title>Genome- and Community-Level Interaction Insights into Carbon Utilization and Element Cycling Functions of Hydrothermarchaeota in Hydrothermal Sediment.</title>
        <authorList>
            <person name="Zhou Z."/>
            <person name="Liu Y."/>
            <person name="Xu W."/>
            <person name="Pan J."/>
            <person name="Luo Z.H."/>
            <person name="Li M."/>
        </authorList>
    </citation>
    <scope>NUCLEOTIDE SEQUENCE [LARGE SCALE GENOMIC DNA]</scope>
    <source>
        <strain evidence="17">HyVt-74</strain>
    </source>
</reference>
<feature type="domain" description="Formamidopyrimidine-DNA glycosylase catalytic" evidence="16">
    <location>
        <begin position="2"/>
        <end position="94"/>
    </location>
</feature>
<dbReference type="SMART" id="SM01232">
    <property type="entry name" value="H2TH"/>
    <property type="match status" value="1"/>
</dbReference>
<evidence type="ECO:0000256" key="13">
    <source>
        <dbReference type="ARBA" id="ARBA00023295"/>
    </source>
</evidence>
<dbReference type="Gene3D" id="3.20.190.10">
    <property type="entry name" value="MutM-like, N-terminal"/>
    <property type="match status" value="1"/>
</dbReference>
<dbReference type="SUPFAM" id="SSF81624">
    <property type="entry name" value="N-terminal domain of MutM-like DNA repair proteins"/>
    <property type="match status" value="1"/>
</dbReference>
<evidence type="ECO:0000256" key="12">
    <source>
        <dbReference type="ARBA" id="ARBA00023268"/>
    </source>
</evidence>
<evidence type="ECO:0000256" key="9">
    <source>
        <dbReference type="ARBA" id="ARBA00023125"/>
    </source>
</evidence>
<dbReference type="AlphaFoldDB" id="A0A7C5HG76"/>
<keyword evidence="13" id="KW-0326">Glycosidase</keyword>
<evidence type="ECO:0000256" key="1">
    <source>
        <dbReference type="ARBA" id="ARBA00001668"/>
    </source>
</evidence>
<proteinExistence type="inferred from homology"/>